<keyword evidence="3" id="KW-1185">Reference proteome</keyword>
<dbReference type="PANTHER" id="PTHR48079">
    <property type="entry name" value="PROTEIN YEEZ"/>
    <property type="match status" value="1"/>
</dbReference>
<feature type="domain" description="NAD-dependent epimerase/dehydratase" evidence="1">
    <location>
        <begin position="103"/>
        <end position="174"/>
    </location>
</feature>
<dbReference type="InterPro" id="IPR001509">
    <property type="entry name" value="Epimerase_deHydtase"/>
</dbReference>
<protein>
    <submittedName>
        <fullName evidence="2">Sugar nucleotide-binding protein</fullName>
    </submittedName>
</protein>
<dbReference type="RefSeq" id="WP_186915350.1">
    <property type="nucleotide sequence ID" value="NZ_JACOFZ010000001.1"/>
</dbReference>
<name>A0A923HIN7_9BURK</name>
<dbReference type="GO" id="GO:0004029">
    <property type="term" value="F:aldehyde dehydrogenase (NAD+) activity"/>
    <property type="evidence" value="ECO:0007669"/>
    <property type="project" value="TreeGrafter"/>
</dbReference>
<comment type="caution">
    <text evidence="2">The sequence shown here is derived from an EMBL/GenBank/DDBJ whole genome shotgun (WGS) entry which is preliminary data.</text>
</comment>
<evidence type="ECO:0000259" key="1">
    <source>
        <dbReference type="Pfam" id="PF01370"/>
    </source>
</evidence>
<proteinExistence type="predicted"/>
<dbReference type="Gene3D" id="3.40.50.720">
    <property type="entry name" value="NAD(P)-binding Rossmann-like Domain"/>
    <property type="match status" value="1"/>
</dbReference>
<dbReference type="PANTHER" id="PTHR48079:SF6">
    <property type="entry name" value="NAD(P)-BINDING DOMAIN-CONTAINING PROTEIN-RELATED"/>
    <property type="match status" value="1"/>
</dbReference>
<dbReference type="SUPFAM" id="SSF51735">
    <property type="entry name" value="NAD(P)-binding Rossmann-fold domains"/>
    <property type="match status" value="1"/>
</dbReference>
<dbReference type="AlphaFoldDB" id="A0A923HIN7"/>
<dbReference type="Proteomes" id="UP000627446">
    <property type="component" value="Unassembled WGS sequence"/>
</dbReference>
<evidence type="ECO:0000313" key="3">
    <source>
        <dbReference type="Proteomes" id="UP000627446"/>
    </source>
</evidence>
<dbReference type="InterPro" id="IPR051783">
    <property type="entry name" value="NAD(P)-dependent_oxidoreduct"/>
</dbReference>
<organism evidence="2 3">
    <name type="scientific">Undibacterium nitidum</name>
    <dbReference type="NCBI Taxonomy" id="2762298"/>
    <lineage>
        <taxon>Bacteria</taxon>
        <taxon>Pseudomonadati</taxon>
        <taxon>Pseudomonadota</taxon>
        <taxon>Betaproteobacteria</taxon>
        <taxon>Burkholderiales</taxon>
        <taxon>Oxalobacteraceae</taxon>
        <taxon>Undibacterium</taxon>
    </lineage>
</organism>
<dbReference type="Pfam" id="PF01370">
    <property type="entry name" value="Epimerase"/>
    <property type="match status" value="1"/>
</dbReference>
<sequence length="305" mass="34126">MKLSSSPVARFAKPRILIIGCGDVGMRLLPMLVHRFRVFAVTSQVQGSARFSQLRAAGATPIYADLDQTHTLRKLAGLAPTVIHLAPPPQNGSHDPRTKRLAAILPEKTRLVYISTTGVYGDCSGALFDETRSVNPVNARAKRRVDAEQCLRAWATRQQSRLSILRVPGIYAEDRLPVDRLQKGTPALCEKEDVFTNHIHANDLAYLSKLALFRGRPNRVYHAVDDSAMKMGDYFDLVASYFQMTKPQRLSRKDLALVVSPMLLSFMSESRRLKNERIKIELGAQLMFPTVEVCLQKMKERGVAP</sequence>
<dbReference type="InterPro" id="IPR036291">
    <property type="entry name" value="NAD(P)-bd_dom_sf"/>
</dbReference>
<gene>
    <name evidence="2" type="ORF">H8K36_01880</name>
</gene>
<dbReference type="GO" id="GO:0005737">
    <property type="term" value="C:cytoplasm"/>
    <property type="evidence" value="ECO:0007669"/>
    <property type="project" value="TreeGrafter"/>
</dbReference>
<accession>A0A923HIN7</accession>
<dbReference type="EMBL" id="JACOFZ010000001">
    <property type="protein sequence ID" value="MBC3880114.1"/>
    <property type="molecule type" value="Genomic_DNA"/>
</dbReference>
<evidence type="ECO:0000313" key="2">
    <source>
        <dbReference type="EMBL" id="MBC3880114.1"/>
    </source>
</evidence>
<reference evidence="2" key="1">
    <citation type="submission" date="2020-08" db="EMBL/GenBank/DDBJ databases">
        <title>Novel species isolated from subtropical streams in China.</title>
        <authorList>
            <person name="Lu H."/>
        </authorList>
    </citation>
    <scope>NUCLEOTIDE SEQUENCE</scope>
    <source>
        <strain evidence="2">LX22W</strain>
    </source>
</reference>